<evidence type="ECO:0000313" key="1">
    <source>
        <dbReference type="EMBL" id="MCG2614958.1"/>
    </source>
</evidence>
<dbReference type="Pfam" id="PF12771">
    <property type="entry name" value="SusD-like_2"/>
    <property type="match status" value="1"/>
</dbReference>
<dbReference type="SUPFAM" id="SSF48452">
    <property type="entry name" value="TPR-like"/>
    <property type="match status" value="1"/>
</dbReference>
<accession>A0ABS9KRJ9</accession>
<dbReference type="RefSeq" id="WP_237871856.1">
    <property type="nucleotide sequence ID" value="NZ_JAKLTR010000006.1"/>
</dbReference>
<dbReference type="Gene3D" id="1.25.40.390">
    <property type="match status" value="1"/>
</dbReference>
<keyword evidence="2" id="KW-1185">Reference proteome</keyword>
<evidence type="ECO:0000313" key="2">
    <source>
        <dbReference type="Proteomes" id="UP001165367"/>
    </source>
</evidence>
<proteinExistence type="predicted"/>
<dbReference type="InterPro" id="IPR041662">
    <property type="entry name" value="SusD-like_2"/>
</dbReference>
<protein>
    <submittedName>
        <fullName evidence="1">SusD/RagB family nutrient-binding outer membrane lipoprotein</fullName>
    </submittedName>
</protein>
<keyword evidence="1" id="KW-0449">Lipoprotein</keyword>
<gene>
    <name evidence="1" type="ORF">LZZ85_11725</name>
</gene>
<reference evidence="1" key="1">
    <citation type="submission" date="2022-01" db="EMBL/GenBank/DDBJ databases">
        <authorList>
            <person name="Jo J.-H."/>
            <person name="Im W.-T."/>
        </authorList>
    </citation>
    <scope>NUCLEOTIDE SEQUENCE</scope>
    <source>
        <strain evidence="1">NA20</strain>
    </source>
</reference>
<sequence length="558" mass="60881">MRSRYKIYVFTLFAAFLIGVSGCKKFIDVNQNPNDATPQNVTLAMILSAAERNIGGSFALGSGLGNTMSVYTHQITGRVGADRYGAGESGWSGLYNAISNLNVIITRATNENLFVYRGIAKIMKAYTYSMMVDVWGDIPFSEHDKFLEGIRQPKFDKGKDIYPQLITLLEEGIADITNPATNTVLPGNDDYIYKGNRTNWVKAANTIKLKMYTQVRLVQNVSAEVTALLSSPATLINSQAESFMLPFGPIGATDDRHPAFGDYNATQRGGQLPSPWLYEIMKGRNPDILTGLQDPRVPYYIYNQKSRIGGSNGVPENCTDYRDGGFITIIFGSSGPCRDGSNSQTYSLLGLFPAGGRFNDSAAIAVNTIGPQRAGTGARPHEFITYADRLFLEAELQHAGLVAGDARATFSNALDASFRHVDAVVTAVNPGAAGAPQTVPVISTLPATITYKSGVLAQYDAATTAKKLELIMTEKWINRIENPVDNYTDYRRTGYPVRFDPAPVGSTTSVAPPDGPVVTVLNDRLFPWSLPFSVNEIQLNSNAPPQKVPETYKVFWQP</sequence>
<name>A0ABS9KRJ9_9BACT</name>
<dbReference type="InterPro" id="IPR011990">
    <property type="entry name" value="TPR-like_helical_dom_sf"/>
</dbReference>
<dbReference type="PROSITE" id="PS51257">
    <property type="entry name" value="PROKAR_LIPOPROTEIN"/>
    <property type="match status" value="1"/>
</dbReference>
<comment type="caution">
    <text evidence="1">The sequence shown here is derived from an EMBL/GenBank/DDBJ whole genome shotgun (WGS) entry which is preliminary data.</text>
</comment>
<organism evidence="1 2">
    <name type="scientific">Terrimonas ginsenosidimutans</name>
    <dbReference type="NCBI Taxonomy" id="2908004"/>
    <lineage>
        <taxon>Bacteria</taxon>
        <taxon>Pseudomonadati</taxon>
        <taxon>Bacteroidota</taxon>
        <taxon>Chitinophagia</taxon>
        <taxon>Chitinophagales</taxon>
        <taxon>Chitinophagaceae</taxon>
        <taxon>Terrimonas</taxon>
    </lineage>
</organism>
<dbReference type="EMBL" id="JAKLTR010000006">
    <property type="protein sequence ID" value="MCG2614958.1"/>
    <property type="molecule type" value="Genomic_DNA"/>
</dbReference>
<dbReference type="Proteomes" id="UP001165367">
    <property type="component" value="Unassembled WGS sequence"/>
</dbReference>